<accession>A0A017HCG9</accession>
<sequence>MPRPRHRDKPVDSVYFTARYASFEDHQMADDQHNHVHGSMDITDQERTFDGFMKLVTRGTIAIIVALILLALVNA</sequence>
<evidence type="ECO:0000259" key="2">
    <source>
        <dbReference type="Pfam" id="PF07835"/>
    </source>
</evidence>
<keyword evidence="1" id="KW-0472">Membrane</keyword>
<dbReference type="HOGENOM" id="CLU_174805_3_0_5"/>
<dbReference type="SUPFAM" id="SSF81469">
    <property type="entry name" value="Bacterial aa3 type cytochrome c oxidase subunit IV"/>
    <property type="match status" value="1"/>
</dbReference>
<dbReference type="AlphaFoldDB" id="A0A017HCG9"/>
<evidence type="ECO:0000256" key="1">
    <source>
        <dbReference type="SAM" id="Phobius"/>
    </source>
</evidence>
<dbReference type="InterPro" id="IPR036596">
    <property type="entry name" value="Cyt-C_aa3_sf"/>
</dbReference>
<organism evidence="3 4">
    <name type="scientific">Limimaricola hongkongensis DSM 17492</name>
    <dbReference type="NCBI Taxonomy" id="1122180"/>
    <lineage>
        <taxon>Bacteria</taxon>
        <taxon>Pseudomonadati</taxon>
        <taxon>Pseudomonadota</taxon>
        <taxon>Alphaproteobacteria</taxon>
        <taxon>Rhodobacterales</taxon>
        <taxon>Paracoccaceae</taxon>
        <taxon>Limimaricola</taxon>
    </lineage>
</organism>
<dbReference type="Pfam" id="PF07835">
    <property type="entry name" value="COX4_pro_2"/>
    <property type="match status" value="1"/>
</dbReference>
<evidence type="ECO:0000313" key="4">
    <source>
        <dbReference type="Proteomes" id="UP000025047"/>
    </source>
</evidence>
<evidence type="ECO:0000313" key="3">
    <source>
        <dbReference type="EMBL" id="EYD72036.1"/>
    </source>
</evidence>
<keyword evidence="1" id="KW-1133">Transmembrane helix</keyword>
<protein>
    <recommendedName>
        <fullName evidence="2">Cytochrome c oxidase subunit IV bacterial aa3 type domain-containing protein</fullName>
    </recommendedName>
</protein>
<dbReference type="Proteomes" id="UP000025047">
    <property type="component" value="Unassembled WGS sequence"/>
</dbReference>
<name>A0A017HCG9_9RHOB</name>
<gene>
    <name evidence="3" type="ORF">Lokhon_02108</name>
</gene>
<comment type="caution">
    <text evidence="3">The sequence shown here is derived from an EMBL/GenBank/DDBJ whole genome shotgun (WGS) entry which is preliminary data.</text>
</comment>
<proteinExistence type="predicted"/>
<feature type="transmembrane region" description="Helical" evidence="1">
    <location>
        <begin position="55"/>
        <end position="73"/>
    </location>
</feature>
<keyword evidence="4" id="KW-1185">Reference proteome</keyword>
<dbReference type="InterPro" id="IPR012422">
    <property type="entry name" value="Cyt_c_oxidase_su4_bac-aa3"/>
</dbReference>
<reference evidence="3 4" key="1">
    <citation type="submission" date="2013-03" db="EMBL/GenBank/DDBJ databases">
        <authorList>
            <person name="Fiebig A."/>
            <person name="Goeker M."/>
            <person name="Klenk H.-P.P."/>
        </authorList>
    </citation>
    <scope>NUCLEOTIDE SEQUENCE [LARGE SCALE GENOMIC DNA]</scope>
    <source>
        <strain evidence="3 4">DSM 17492</strain>
    </source>
</reference>
<dbReference type="EMBL" id="APGJ01000006">
    <property type="protein sequence ID" value="EYD72036.1"/>
    <property type="molecule type" value="Genomic_DNA"/>
</dbReference>
<dbReference type="Gene3D" id="1.20.5.160">
    <property type="entry name" value="Bacterial aa3 type cytochrome c oxidase subunit IV"/>
    <property type="match status" value="1"/>
</dbReference>
<dbReference type="STRING" id="1122180.Lokhon_02108"/>
<dbReference type="eggNOG" id="ENOG50312KD">
    <property type="taxonomic scope" value="Bacteria"/>
</dbReference>
<feature type="domain" description="Cytochrome c oxidase subunit IV bacterial aa3 type" evidence="2">
    <location>
        <begin position="35"/>
        <end position="74"/>
    </location>
</feature>
<keyword evidence="1" id="KW-0812">Transmembrane</keyword>
<dbReference type="PATRIC" id="fig|1122180.6.peg.2092"/>